<keyword evidence="3" id="KW-1185">Reference proteome</keyword>
<evidence type="ECO:0000313" key="2">
    <source>
        <dbReference type="EnsemblPlants" id="OMERI10G00370.1"/>
    </source>
</evidence>
<dbReference type="Gene3D" id="3.30.559.10">
    <property type="entry name" value="Chloramphenicol acetyltransferase-like domain"/>
    <property type="match status" value="2"/>
</dbReference>
<name>A0A0E0EV82_9ORYZ</name>
<dbReference type="Gramene" id="OMERI10G00370.1">
    <property type="protein sequence ID" value="OMERI10G00370.1"/>
    <property type="gene ID" value="OMERI10G00370"/>
</dbReference>
<accession>A0A0E0EV82</accession>
<sequence>MSIVVSKSAPVVVRPTLPPVKTSGSKIVLSPMDKLSAMTPTTVLLAFDHPIIHIHEGIRSSCIQMQATAEYIKRGLAQALVHYYPFAGRISCDDDGGDFYIDCTGEELGATFAAASAECTMEELTRVIDNQPTDAETAAVQQLAFNCTPDDDHLPHCLLWVQVTTLSCGGFVVGVTWNHAVADGFGIAQFIQAVGELARGLPSAPSVTPVRLDDQNNAVSPFTMAFMQLADRHKVPDLTFNNVTVPPRLMDHIIRGRTTNVTVFEAVAAVLWQCRTRAVMTNPEAPAVLFFVVNARKYLGAKDGYYGNCTTGHMAVAKSGALVNADINDIVDIIRRAKERIPEQLKMTGGGDMTMLRELADDHRLDGYESMLILSSWRNIGFEDVDFGSGKTARVMTYPQREVFSKKMPICFMLKNTPQGARVMSGCVKAHHADAFHQEIAKLNATT</sequence>
<dbReference type="InterPro" id="IPR050898">
    <property type="entry name" value="Plant_acyltransferase"/>
</dbReference>
<proteinExistence type="inferred from homology"/>
<dbReference type="Proteomes" id="UP000008021">
    <property type="component" value="Chromosome 10"/>
</dbReference>
<reference evidence="2" key="1">
    <citation type="submission" date="2015-04" db="UniProtKB">
        <authorList>
            <consortium name="EnsemblPlants"/>
        </authorList>
    </citation>
    <scope>IDENTIFICATION</scope>
</reference>
<protein>
    <submittedName>
        <fullName evidence="2">Uncharacterized protein</fullName>
    </submittedName>
</protein>
<comment type="similarity">
    <text evidence="1">Belongs to the plant acyltransferase family.</text>
</comment>
<dbReference type="InterPro" id="IPR023213">
    <property type="entry name" value="CAT-like_dom_sf"/>
</dbReference>
<evidence type="ECO:0000256" key="1">
    <source>
        <dbReference type="ARBA" id="ARBA00009861"/>
    </source>
</evidence>
<dbReference type="AlphaFoldDB" id="A0A0E0EV82"/>
<dbReference type="eggNOG" id="ENOG502RMG6">
    <property type="taxonomic scope" value="Eukaryota"/>
</dbReference>
<dbReference type="GO" id="GO:0050734">
    <property type="term" value="F:hydroxycinnamoyltransferase activity"/>
    <property type="evidence" value="ECO:0007669"/>
    <property type="project" value="UniProtKB-ARBA"/>
</dbReference>
<organism evidence="2">
    <name type="scientific">Oryza meridionalis</name>
    <dbReference type="NCBI Taxonomy" id="40149"/>
    <lineage>
        <taxon>Eukaryota</taxon>
        <taxon>Viridiplantae</taxon>
        <taxon>Streptophyta</taxon>
        <taxon>Embryophyta</taxon>
        <taxon>Tracheophyta</taxon>
        <taxon>Spermatophyta</taxon>
        <taxon>Magnoliopsida</taxon>
        <taxon>Liliopsida</taxon>
        <taxon>Poales</taxon>
        <taxon>Poaceae</taxon>
        <taxon>BOP clade</taxon>
        <taxon>Oryzoideae</taxon>
        <taxon>Oryzeae</taxon>
        <taxon>Oryzinae</taxon>
        <taxon>Oryza</taxon>
    </lineage>
</organism>
<evidence type="ECO:0000313" key="3">
    <source>
        <dbReference type="Proteomes" id="UP000008021"/>
    </source>
</evidence>
<dbReference type="EnsemblPlants" id="OMERI10G00370.1">
    <property type="protein sequence ID" value="OMERI10G00370.1"/>
    <property type="gene ID" value="OMERI10G00370"/>
</dbReference>
<dbReference type="Pfam" id="PF02458">
    <property type="entry name" value="Transferase"/>
    <property type="match status" value="1"/>
</dbReference>
<dbReference type="HOGENOM" id="CLU_014546_4_0_1"/>
<dbReference type="PANTHER" id="PTHR31147">
    <property type="entry name" value="ACYL TRANSFERASE 4"/>
    <property type="match status" value="1"/>
</dbReference>
<reference evidence="2" key="2">
    <citation type="submission" date="2018-05" db="EMBL/GenBank/DDBJ databases">
        <title>OmerRS3 (Oryza meridionalis Reference Sequence Version 3).</title>
        <authorList>
            <person name="Zhang J."/>
            <person name="Kudrna D."/>
            <person name="Lee S."/>
            <person name="Talag J."/>
            <person name="Welchert J."/>
            <person name="Wing R.A."/>
        </authorList>
    </citation>
    <scope>NUCLEOTIDE SEQUENCE [LARGE SCALE GENOMIC DNA]</scope>
    <source>
        <strain evidence="2">cv. OR44</strain>
    </source>
</reference>
<dbReference type="PANTHER" id="PTHR31147:SF61">
    <property type="entry name" value="ACYL TRANSFERASE 15"/>
    <property type="match status" value="1"/>
</dbReference>